<dbReference type="Gene3D" id="3.90.550.10">
    <property type="entry name" value="Spore Coat Polysaccharide Biosynthesis Protein SpsA, Chain A"/>
    <property type="match status" value="1"/>
</dbReference>
<dbReference type="Pfam" id="PF02348">
    <property type="entry name" value="CTP_transf_3"/>
    <property type="match status" value="1"/>
</dbReference>
<dbReference type="SUPFAM" id="SSF53448">
    <property type="entry name" value="Nucleotide-diphospho-sugar transferases"/>
    <property type="match status" value="1"/>
</dbReference>
<dbReference type="AlphaFoldDB" id="A0A0P6WRR2"/>
<dbReference type="InterPro" id="IPR003329">
    <property type="entry name" value="Cytidylyl_trans"/>
</dbReference>
<protein>
    <submittedName>
        <fullName evidence="1">Acylneuraminate cytidylyltransferase</fullName>
    </submittedName>
</protein>
<dbReference type="CDD" id="cd02513">
    <property type="entry name" value="CMP-NeuAc_Synthase"/>
    <property type="match status" value="1"/>
</dbReference>
<dbReference type="Proteomes" id="UP000050430">
    <property type="component" value="Unassembled WGS sequence"/>
</dbReference>
<gene>
    <name evidence="1" type="ORF">ADM99_09210</name>
</gene>
<keyword evidence="1" id="KW-0808">Transferase</keyword>
<comment type="caution">
    <text evidence="1">The sequence shown here is derived from an EMBL/GenBank/DDBJ whole genome shotgun (WGS) entry which is preliminary data.</text>
</comment>
<dbReference type="InterPro" id="IPR050793">
    <property type="entry name" value="CMP-NeuNAc_synthase"/>
</dbReference>
<dbReference type="InterPro" id="IPR029044">
    <property type="entry name" value="Nucleotide-diphossugar_trans"/>
</dbReference>
<dbReference type="GO" id="GO:0008781">
    <property type="term" value="F:N-acylneuraminate cytidylyltransferase activity"/>
    <property type="evidence" value="ECO:0007669"/>
    <property type="project" value="TreeGrafter"/>
</dbReference>
<reference evidence="1 2" key="1">
    <citation type="submission" date="2015-07" db="EMBL/GenBank/DDBJ databases">
        <title>Genome sequence of Leptolinea tardivitalis DSM 16556.</title>
        <authorList>
            <person name="Hemp J."/>
            <person name="Ward L.M."/>
            <person name="Pace L.A."/>
            <person name="Fischer W.W."/>
        </authorList>
    </citation>
    <scope>NUCLEOTIDE SEQUENCE [LARGE SCALE GENOMIC DNA]</scope>
    <source>
        <strain evidence="1 2">YMTK-2</strain>
    </source>
</reference>
<dbReference type="RefSeq" id="WP_062420230.1">
    <property type="nucleotide sequence ID" value="NZ_BBYA01000001.1"/>
</dbReference>
<sequence length="222" mass="25710">MSLDHVVALVPMRHHSQRVPGKNYRLLAGKPLYHHIVESLLQCPEISKIVIDTDSPDIKEGVASQFPSVDVLERPEHLRADDISMNEVLLYDSSRYPADLYLQTHSTNPMLKVESIRSAVKFMQANYPAYDSLFSVTKVQRRLYDALTRPINHNPNILLQTQDLPPVYEENSCIYIFTRETIEKRRTRIGDRPYMFVLDGAEAWDIDNELDFRIADLMMHAR</sequence>
<evidence type="ECO:0000313" key="1">
    <source>
        <dbReference type="EMBL" id="KPL71648.1"/>
    </source>
</evidence>
<dbReference type="OrthoDB" id="9805604at2"/>
<organism evidence="1 2">
    <name type="scientific">Leptolinea tardivitalis</name>
    <dbReference type="NCBI Taxonomy" id="229920"/>
    <lineage>
        <taxon>Bacteria</taxon>
        <taxon>Bacillati</taxon>
        <taxon>Chloroflexota</taxon>
        <taxon>Anaerolineae</taxon>
        <taxon>Anaerolineales</taxon>
        <taxon>Anaerolineaceae</taxon>
        <taxon>Leptolinea</taxon>
    </lineage>
</organism>
<keyword evidence="1" id="KW-0548">Nucleotidyltransferase</keyword>
<dbReference type="PATRIC" id="fig|229920.5.peg.1751"/>
<keyword evidence="2" id="KW-1185">Reference proteome</keyword>
<evidence type="ECO:0000313" key="2">
    <source>
        <dbReference type="Proteomes" id="UP000050430"/>
    </source>
</evidence>
<dbReference type="EMBL" id="LGCK01000010">
    <property type="protein sequence ID" value="KPL71648.1"/>
    <property type="molecule type" value="Genomic_DNA"/>
</dbReference>
<dbReference type="STRING" id="229920.ADM99_09210"/>
<dbReference type="PANTHER" id="PTHR21485:SF6">
    <property type="entry name" value="N-ACYLNEURAMINATE CYTIDYLYLTRANSFERASE-RELATED"/>
    <property type="match status" value="1"/>
</dbReference>
<proteinExistence type="predicted"/>
<accession>A0A0P6WRR2</accession>
<dbReference type="PANTHER" id="PTHR21485">
    <property type="entry name" value="HAD SUPERFAMILY MEMBERS CMAS AND KDSC"/>
    <property type="match status" value="1"/>
</dbReference>
<name>A0A0P6WRR2_9CHLR</name>